<comment type="caution">
    <text evidence="5">The sequence shown here is derived from an EMBL/GenBank/DDBJ whole genome shotgun (WGS) entry which is preliminary data.</text>
</comment>
<dbReference type="InterPro" id="IPR011611">
    <property type="entry name" value="PfkB_dom"/>
</dbReference>
<dbReference type="InterPro" id="IPR002139">
    <property type="entry name" value="Ribo/fructo_kinase"/>
</dbReference>
<organism evidence="5 6">
    <name type="scientific">Amycolatopsis acidicola</name>
    <dbReference type="NCBI Taxonomy" id="2596893"/>
    <lineage>
        <taxon>Bacteria</taxon>
        <taxon>Bacillati</taxon>
        <taxon>Actinomycetota</taxon>
        <taxon>Actinomycetes</taxon>
        <taxon>Pseudonocardiales</taxon>
        <taxon>Pseudonocardiaceae</taxon>
        <taxon>Amycolatopsis</taxon>
    </lineage>
</organism>
<evidence type="ECO:0000256" key="3">
    <source>
        <dbReference type="SAM" id="MobiDB-lite"/>
    </source>
</evidence>
<feature type="region of interest" description="Disordered" evidence="3">
    <location>
        <begin position="1"/>
        <end position="146"/>
    </location>
</feature>
<dbReference type="SUPFAM" id="SSF53613">
    <property type="entry name" value="Ribokinase-like"/>
    <property type="match status" value="1"/>
</dbReference>
<dbReference type="PRINTS" id="PR00990">
    <property type="entry name" value="RIBOKINASE"/>
</dbReference>
<dbReference type="PANTHER" id="PTHR10584:SF157">
    <property type="entry name" value="SULFOFRUCTOSE KINASE"/>
    <property type="match status" value="1"/>
</dbReference>
<proteinExistence type="predicted"/>
<dbReference type="AlphaFoldDB" id="A0A5N0UPK3"/>
<feature type="compositionally biased region" description="Basic residues" evidence="3">
    <location>
        <begin position="36"/>
        <end position="52"/>
    </location>
</feature>
<dbReference type="OrthoDB" id="9808601at2"/>
<feature type="compositionally biased region" description="Basic residues" evidence="3">
    <location>
        <begin position="1"/>
        <end position="17"/>
    </location>
</feature>
<feature type="domain" description="Carbohydrate kinase PfkB" evidence="4">
    <location>
        <begin position="156"/>
        <end position="428"/>
    </location>
</feature>
<dbReference type="GO" id="GO:0005829">
    <property type="term" value="C:cytosol"/>
    <property type="evidence" value="ECO:0007669"/>
    <property type="project" value="TreeGrafter"/>
</dbReference>
<feature type="compositionally biased region" description="Basic residues" evidence="3">
    <location>
        <begin position="60"/>
        <end position="84"/>
    </location>
</feature>
<keyword evidence="2 5" id="KW-0418">Kinase</keyword>
<dbReference type="EMBL" id="VMNW02000123">
    <property type="protein sequence ID" value="KAA9150179.1"/>
    <property type="molecule type" value="Genomic_DNA"/>
</dbReference>
<dbReference type="PANTHER" id="PTHR10584">
    <property type="entry name" value="SUGAR KINASE"/>
    <property type="match status" value="1"/>
</dbReference>
<evidence type="ECO:0000256" key="2">
    <source>
        <dbReference type="ARBA" id="ARBA00022777"/>
    </source>
</evidence>
<accession>A0A5N0UPK3</accession>
<dbReference type="InterPro" id="IPR029056">
    <property type="entry name" value="Ribokinase-like"/>
</dbReference>
<sequence length="455" mass="48621">MGQRLRRQRRNHRRPGGARRALPQPHRRQPGEGVRRRARQARRARDRRRPHAGRADRGRRVLRRRRAHRDRLPHRRRRRARRGRRDQGQHDVAGGDRFRHHRGQHRGAAAGLRRRDRGVLGEGQQPLVGPGGPGQGAPADQGRRGGRGGTAVIAFCGYANSDLTVSVPVLPGAADRVQATAVDRRDGGMGANAAVAAARMEAETRFAGVVGEDPASDAFLAVLNAEGIDTSWTARTGMLTTAVVLLTPDGERSIISQDDAVTAAHIGRVADATAAADGLLYLDGYRFPAAAEALARTGVTSIVDLDGCEDPYAAREALTLARHVIVGRDQAARLFGGTDLAALAVECRVHLTVTAGALGWWLHSPGGETHHEPALEVTVVDATGAGDCFTGTYCAELDRGADPLAAARFAGVAAGLSCTRPGARAGSPRRSEVLPLLRRFPTSEEEKTCAGQQSP</sequence>
<dbReference type="GO" id="GO:0016301">
    <property type="term" value="F:kinase activity"/>
    <property type="evidence" value="ECO:0007669"/>
    <property type="project" value="UniProtKB-KW"/>
</dbReference>
<dbReference type="Pfam" id="PF00294">
    <property type="entry name" value="PfkB"/>
    <property type="match status" value="1"/>
</dbReference>
<dbReference type="GO" id="GO:0006796">
    <property type="term" value="P:phosphate-containing compound metabolic process"/>
    <property type="evidence" value="ECO:0007669"/>
    <property type="project" value="UniProtKB-ARBA"/>
</dbReference>
<protein>
    <submittedName>
        <fullName evidence="5">Carbohydrate kinase family protein</fullName>
    </submittedName>
</protein>
<keyword evidence="6" id="KW-1185">Reference proteome</keyword>
<evidence type="ECO:0000313" key="6">
    <source>
        <dbReference type="Proteomes" id="UP000319769"/>
    </source>
</evidence>
<dbReference type="Proteomes" id="UP000319769">
    <property type="component" value="Unassembled WGS sequence"/>
</dbReference>
<evidence type="ECO:0000259" key="4">
    <source>
        <dbReference type="Pfam" id="PF00294"/>
    </source>
</evidence>
<evidence type="ECO:0000256" key="1">
    <source>
        <dbReference type="ARBA" id="ARBA00022679"/>
    </source>
</evidence>
<evidence type="ECO:0000313" key="5">
    <source>
        <dbReference type="EMBL" id="KAA9150179.1"/>
    </source>
</evidence>
<keyword evidence="1" id="KW-0808">Transferase</keyword>
<reference evidence="5" key="1">
    <citation type="submission" date="2019-09" db="EMBL/GenBank/DDBJ databases">
        <authorList>
            <person name="Teo W.F.A."/>
            <person name="Duangmal K."/>
        </authorList>
    </citation>
    <scope>NUCLEOTIDE SEQUENCE [LARGE SCALE GENOMIC DNA]</scope>
    <source>
        <strain evidence="5">K81G1</strain>
    </source>
</reference>
<dbReference type="Gene3D" id="3.40.1190.20">
    <property type="match status" value="1"/>
</dbReference>
<gene>
    <name evidence="5" type="ORF">FPZ12_041765</name>
</gene>
<name>A0A5N0UPK3_9PSEU</name>
<feature type="compositionally biased region" description="Basic and acidic residues" evidence="3">
    <location>
        <begin position="85"/>
        <end position="97"/>
    </location>
</feature>